<comment type="catalytic activity">
    <reaction evidence="1 8">
        <text>L-glutamate = D-glutamate</text>
        <dbReference type="Rhea" id="RHEA:12813"/>
        <dbReference type="ChEBI" id="CHEBI:29985"/>
        <dbReference type="ChEBI" id="CHEBI:29986"/>
        <dbReference type="EC" id="5.1.1.3"/>
    </reaction>
</comment>
<proteinExistence type="inferred from homology"/>
<evidence type="ECO:0000256" key="6">
    <source>
        <dbReference type="ARBA" id="ARBA00023316"/>
    </source>
</evidence>
<evidence type="ECO:0000313" key="10">
    <source>
        <dbReference type="Proteomes" id="UP000051264"/>
    </source>
</evidence>
<organism evidence="9 10">
    <name type="scientific">Latilactobacillus fuchuensis DSM 14340 = JCM 11249</name>
    <dbReference type="NCBI Taxonomy" id="1423747"/>
    <lineage>
        <taxon>Bacteria</taxon>
        <taxon>Bacillati</taxon>
        <taxon>Bacillota</taxon>
        <taxon>Bacilli</taxon>
        <taxon>Lactobacillales</taxon>
        <taxon>Lactobacillaceae</taxon>
        <taxon>Latilactobacillus</taxon>
    </lineage>
</organism>
<dbReference type="EMBL" id="AZEX01000027">
    <property type="protein sequence ID" value="KRL61023.1"/>
    <property type="molecule type" value="Genomic_DNA"/>
</dbReference>
<feature type="binding site" evidence="8">
    <location>
        <begin position="74"/>
        <end position="75"/>
    </location>
    <ligand>
        <name>substrate</name>
    </ligand>
</feature>
<dbReference type="InterPro" id="IPR015942">
    <property type="entry name" value="Asp/Glu/hydantoin_racemase"/>
</dbReference>
<name>A0A0R1RV77_9LACO</name>
<reference evidence="9 10" key="1">
    <citation type="journal article" date="2015" name="Genome Announc.">
        <title>Expanding the biotechnology potential of lactobacilli through comparative genomics of 213 strains and associated genera.</title>
        <authorList>
            <person name="Sun Z."/>
            <person name="Harris H.M."/>
            <person name="McCann A."/>
            <person name="Guo C."/>
            <person name="Argimon S."/>
            <person name="Zhang W."/>
            <person name="Yang X."/>
            <person name="Jeffery I.B."/>
            <person name="Cooney J.C."/>
            <person name="Kagawa T.F."/>
            <person name="Liu W."/>
            <person name="Song Y."/>
            <person name="Salvetti E."/>
            <person name="Wrobel A."/>
            <person name="Rasinkangas P."/>
            <person name="Parkhill J."/>
            <person name="Rea M.C."/>
            <person name="O'Sullivan O."/>
            <person name="Ritari J."/>
            <person name="Douillard F.P."/>
            <person name="Paul Ross R."/>
            <person name="Yang R."/>
            <person name="Briner A.E."/>
            <person name="Felis G.E."/>
            <person name="de Vos W.M."/>
            <person name="Barrangou R."/>
            <person name="Klaenhammer T.R."/>
            <person name="Caufield P.W."/>
            <person name="Cui Y."/>
            <person name="Zhang H."/>
            <person name="O'Toole P.W."/>
        </authorList>
    </citation>
    <scope>NUCLEOTIDE SEQUENCE [LARGE SCALE GENOMIC DNA]</scope>
    <source>
        <strain evidence="9 10">DSM 14340</strain>
    </source>
</reference>
<comment type="caution">
    <text evidence="9">The sequence shown here is derived from an EMBL/GenBank/DDBJ whole genome shotgun (WGS) entry which is preliminary data.</text>
</comment>
<dbReference type="Proteomes" id="UP000051264">
    <property type="component" value="Unassembled WGS sequence"/>
</dbReference>
<dbReference type="PATRIC" id="fig|1423747.3.peg.1058"/>
<feature type="binding site" evidence="8">
    <location>
        <begin position="42"/>
        <end position="43"/>
    </location>
    <ligand>
        <name>substrate</name>
    </ligand>
</feature>
<sequence>MKKQPIGFMDSGVGGLTVLKEAMRQLPNEDLIFIGDQARLPYGEKPAEIVKGFAWQMTNFLVRHEIKALVVACNTATAAALPDLQAQLAIPVIGVIAPGSQLASTVTKNQQVGVIATTGTIQSGAYSQQLKALVPEMTVNGLAVPDFVMMIEANQRHGAAVQQKVNQLLAPLKMSQIDTLILGCTHFPLLATAIQTAVGPNVTLVDPAKAAVADLVQVLSDRQVLADTQQAGRLQTFTTGQVSDFTPIARQWLGLPDLNAQQVTIQGEKNDGPN</sequence>
<dbReference type="PROSITE" id="PS00923">
    <property type="entry name" value="ASP_GLU_RACEMASE_1"/>
    <property type="match status" value="1"/>
</dbReference>
<dbReference type="OrthoDB" id="9801055at2"/>
<evidence type="ECO:0000256" key="3">
    <source>
        <dbReference type="ARBA" id="ARBA00022960"/>
    </source>
</evidence>
<accession>A0A0R1RV77</accession>
<dbReference type="RefSeq" id="WP_025083456.1">
    <property type="nucleotide sequence ID" value="NZ_AZEX01000027.1"/>
</dbReference>
<dbReference type="InterPro" id="IPR001920">
    <property type="entry name" value="Asp/Glu_race"/>
</dbReference>
<comment type="function">
    <text evidence="8">Provides the (R)-glutamate required for cell wall biosynthesis.</text>
</comment>
<evidence type="ECO:0000256" key="7">
    <source>
        <dbReference type="ARBA" id="ARBA00070053"/>
    </source>
</evidence>
<dbReference type="FunFam" id="3.40.50.1860:FF:000002">
    <property type="entry name" value="Glutamate racemase"/>
    <property type="match status" value="1"/>
</dbReference>
<dbReference type="GO" id="GO:0071555">
    <property type="term" value="P:cell wall organization"/>
    <property type="evidence" value="ECO:0007669"/>
    <property type="project" value="UniProtKB-KW"/>
</dbReference>
<evidence type="ECO:0000256" key="4">
    <source>
        <dbReference type="ARBA" id="ARBA00022984"/>
    </source>
</evidence>
<evidence type="ECO:0000256" key="1">
    <source>
        <dbReference type="ARBA" id="ARBA00001602"/>
    </source>
</evidence>
<dbReference type="PANTHER" id="PTHR21198">
    <property type="entry name" value="GLUTAMATE RACEMASE"/>
    <property type="match status" value="1"/>
</dbReference>
<dbReference type="PROSITE" id="PS00924">
    <property type="entry name" value="ASP_GLU_RACEMASE_2"/>
    <property type="match status" value="1"/>
</dbReference>
<evidence type="ECO:0000256" key="5">
    <source>
        <dbReference type="ARBA" id="ARBA00023235"/>
    </source>
</evidence>
<evidence type="ECO:0000256" key="2">
    <source>
        <dbReference type="ARBA" id="ARBA00013090"/>
    </source>
</evidence>
<dbReference type="UniPathway" id="UPA00219"/>
<comment type="pathway">
    <text evidence="8">Cell wall biogenesis; peptidoglycan biosynthesis.</text>
</comment>
<keyword evidence="5 8" id="KW-0413">Isomerase</keyword>
<dbReference type="STRING" id="1423747.FC69_GL001037"/>
<dbReference type="EC" id="5.1.1.3" evidence="2 8"/>
<dbReference type="eggNOG" id="COG0796">
    <property type="taxonomic scope" value="Bacteria"/>
</dbReference>
<dbReference type="InterPro" id="IPR033134">
    <property type="entry name" value="Asp/Glu_racemase_AS_2"/>
</dbReference>
<dbReference type="Gene3D" id="3.40.50.1860">
    <property type="match status" value="2"/>
</dbReference>
<keyword evidence="3 8" id="KW-0133">Cell shape</keyword>
<comment type="similarity">
    <text evidence="8">Belongs to the aspartate/glutamate racemases family.</text>
</comment>
<feature type="active site" description="Proton donor/acceptor" evidence="8">
    <location>
        <position position="184"/>
    </location>
</feature>
<dbReference type="PANTHER" id="PTHR21198:SF2">
    <property type="entry name" value="GLUTAMATE RACEMASE"/>
    <property type="match status" value="1"/>
</dbReference>
<evidence type="ECO:0000256" key="8">
    <source>
        <dbReference type="HAMAP-Rule" id="MF_00258"/>
    </source>
</evidence>
<dbReference type="Pfam" id="PF01177">
    <property type="entry name" value="Asp_Glu_race"/>
    <property type="match status" value="1"/>
</dbReference>
<keyword evidence="4 8" id="KW-0573">Peptidoglycan synthesis</keyword>
<dbReference type="GO" id="GO:0008360">
    <property type="term" value="P:regulation of cell shape"/>
    <property type="evidence" value="ECO:0007669"/>
    <property type="project" value="UniProtKB-KW"/>
</dbReference>
<gene>
    <name evidence="8" type="primary">murI</name>
    <name evidence="9" type="ORF">FC69_GL001037</name>
</gene>
<dbReference type="InterPro" id="IPR018187">
    <property type="entry name" value="Asp/Glu_racemase_AS_1"/>
</dbReference>
<feature type="binding site" evidence="8">
    <location>
        <begin position="10"/>
        <end position="11"/>
    </location>
    <ligand>
        <name>substrate</name>
    </ligand>
</feature>
<evidence type="ECO:0000313" key="9">
    <source>
        <dbReference type="EMBL" id="KRL61023.1"/>
    </source>
</evidence>
<dbReference type="GO" id="GO:0008881">
    <property type="term" value="F:glutamate racemase activity"/>
    <property type="evidence" value="ECO:0007669"/>
    <property type="project" value="UniProtKB-UniRule"/>
</dbReference>
<dbReference type="GO" id="GO:0042802">
    <property type="term" value="F:identical protein binding"/>
    <property type="evidence" value="ECO:0007669"/>
    <property type="project" value="UniProtKB-ARBA"/>
</dbReference>
<dbReference type="HAMAP" id="MF_00258">
    <property type="entry name" value="Glu_racemase"/>
    <property type="match status" value="1"/>
</dbReference>
<feature type="binding site" evidence="8">
    <location>
        <begin position="185"/>
        <end position="186"/>
    </location>
    <ligand>
        <name>substrate</name>
    </ligand>
</feature>
<dbReference type="GO" id="GO:0009252">
    <property type="term" value="P:peptidoglycan biosynthetic process"/>
    <property type="evidence" value="ECO:0007669"/>
    <property type="project" value="UniProtKB-UniRule"/>
</dbReference>
<dbReference type="NCBIfam" id="TIGR00067">
    <property type="entry name" value="glut_race"/>
    <property type="match status" value="1"/>
</dbReference>
<dbReference type="InterPro" id="IPR004391">
    <property type="entry name" value="Glu_race"/>
</dbReference>
<dbReference type="SUPFAM" id="SSF53681">
    <property type="entry name" value="Aspartate/glutamate racemase"/>
    <property type="match status" value="2"/>
</dbReference>
<keyword evidence="6 8" id="KW-0961">Cell wall biogenesis/degradation</keyword>
<protein>
    <recommendedName>
        <fullName evidence="7 8">Glutamate racemase</fullName>
        <ecNumber evidence="2 8">5.1.1.3</ecNumber>
    </recommendedName>
</protein>
<dbReference type="AlphaFoldDB" id="A0A0R1RV77"/>
<feature type="active site" description="Proton donor/acceptor" evidence="8">
    <location>
        <position position="73"/>
    </location>
</feature>